<name>A0ABM9H3N2_STRGL</name>
<organism evidence="1 2">
    <name type="scientific">Streptomyces globisporus</name>
    <dbReference type="NCBI Taxonomy" id="1908"/>
    <lineage>
        <taxon>Bacteria</taxon>
        <taxon>Bacillati</taxon>
        <taxon>Actinomycetota</taxon>
        <taxon>Actinomycetes</taxon>
        <taxon>Kitasatosporales</taxon>
        <taxon>Streptomycetaceae</taxon>
        <taxon>Streptomyces</taxon>
    </lineage>
</organism>
<accession>A0ABM9H3N2</accession>
<comment type="caution">
    <text evidence="1">The sequence shown here is derived from an EMBL/GenBank/DDBJ whole genome shotgun (WGS) entry which is preliminary data.</text>
</comment>
<dbReference type="EMBL" id="CAKXYP010000017">
    <property type="protein sequence ID" value="CAH9418230.1"/>
    <property type="molecule type" value="Genomic_DNA"/>
</dbReference>
<proteinExistence type="predicted"/>
<reference evidence="1" key="1">
    <citation type="submission" date="2022-03" db="EMBL/GenBank/DDBJ databases">
        <authorList>
            <person name="Leyn A S."/>
        </authorList>
    </citation>
    <scope>NUCLEOTIDE SEQUENCE</scope>
    <source>
        <strain evidence="1">Streptomyces globisporus 4-3</strain>
    </source>
</reference>
<dbReference type="Proteomes" id="UP001154015">
    <property type="component" value="Unassembled WGS sequence"/>
</dbReference>
<evidence type="ECO:0000313" key="1">
    <source>
        <dbReference type="EMBL" id="CAH9418230.1"/>
    </source>
</evidence>
<protein>
    <submittedName>
        <fullName evidence="1">Uncharacterized protein</fullName>
    </submittedName>
</protein>
<keyword evidence="2" id="KW-1185">Reference proteome</keyword>
<evidence type="ECO:0000313" key="2">
    <source>
        <dbReference type="Proteomes" id="UP001154015"/>
    </source>
</evidence>
<gene>
    <name evidence="1" type="ORF">SGL43_05279</name>
</gene>
<sequence>MAVNTGALTRAGDLRRRCAEAIRAAGERSLRRLIPSHNQIPVASAMSG</sequence>